<evidence type="ECO:0000313" key="4">
    <source>
        <dbReference type="Proteomes" id="UP000468766"/>
    </source>
</evidence>
<dbReference type="InterPro" id="IPR006140">
    <property type="entry name" value="D-isomer_DH_NAD-bd"/>
</dbReference>
<dbReference type="PRINTS" id="PR00411">
    <property type="entry name" value="PNDRDTASEI"/>
</dbReference>
<dbReference type="OrthoDB" id="8840764at2"/>
<dbReference type="InterPro" id="IPR014215">
    <property type="entry name" value="Dipicolinic_acid_synth_A"/>
</dbReference>
<dbReference type="InterPro" id="IPR036291">
    <property type="entry name" value="NAD(P)-bd_dom_sf"/>
</dbReference>
<dbReference type="EMBL" id="WBXO01000001">
    <property type="protein sequence ID" value="KAB2954677.1"/>
    <property type="molecule type" value="Genomic_DNA"/>
</dbReference>
<dbReference type="AlphaFoldDB" id="A0A6I0F774"/>
<dbReference type="NCBIfam" id="TIGR02853">
    <property type="entry name" value="spore_dpaA"/>
    <property type="match status" value="1"/>
</dbReference>
<reference evidence="3 4" key="1">
    <citation type="submission" date="2019-10" db="EMBL/GenBank/DDBJ databases">
        <title>Whole-genome sequence of the extremophile Heliorestis acidaminivorans DSM 24790.</title>
        <authorList>
            <person name="Kyndt J.A."/>
            <person name="Meyer T.E."/>
        </authorList>
    </citation>
    <scope>NUCLEOTIDE SEQUENCE [LARGE SCALE GENOMIC DNA]</scope>
    <source>
        <strain evidence="3 4">DSM 24790</strain>
    </source>
</reference>
<dbReference type="Gene3D" id="3.40.50.720">
    <property type="entry name" value="NAD(P)-binding Rossmann-like Domain"/>
    <property type="match status" value="1"/>
</dbReference>
<dbReference type="Proteomes" id="UP000468766">
    <property type="component" value="Unassembled WGS sequence"/>
</dbReference>
<feature type="domain" description="D-isomer specific 2-hydroxyacid dehydrogenase NAD-binding" evidence="1">
    <location>
        <begin position="151"/>
        <end position="243"/>
    </location>
</feature>
<dbReference type="NCBIfam" id="NF006162">
    <property type="entry name" value="PRK08306.1"/>
    <property type="match status" value="1"/>
</dbReference>
<name>A0A6I0F774_9FIRM</name>
<organism evidence="3 4">
    <name type="scientific">Heliorestis acidaminivorans</name>
    <dbReference type="NCBI Taxonomy" id="553427"/>
    <lineage>
        <taxon>Bacteria</taxon>
        <taxon>Bacillati</taxon>
        <taxon>Bacillota</taxon>
        <taxon>Clostridia</taxon>
        <taxon>Eubacteriales</taxon>
        <taxon>Heliobacteriaceae</taxon>
        <taxon>Heliorestis</taxon>
    </lineage>
</organism>
<sequence>MMSDLQGISLAVIGGDKRDQILVQRLVELGAQINVIGLPVDDCDQVSIKNHLSHALTDVSALILPMPGIDPQGRVYAPLYDKKLYLNNEELQALPSGCPIFVGVARPKLREMAEKRGAEIIEVAEMDEFAILNSVPSAEGAIQMAMEGLPITIHGSRSIIIGFGRLAITLTRMLMGLGSQVTVIARDPVARARAWEMGAKALPMESLPEALAEGDFIYNTIPAMILDQKMINLVNPEGMIIDLATAPGGTDFETARQKGIKAELAPGLPGKVAPKTAGKLVAKVYPGLIRQYVLSTGG</sequence>
<comment type="caution">
    <text evidence="3">The sequence shown here is derived from an EMBL/GenBank/DDBJ whole genome shotgun (WGS) entry which is preliminary data.</text>
</comment>
<dbReference type="Pfam" id="PF16924">
    <property type="entry name" value="DpaA_N"/>
    <property type="match status" value="1"/>
</dbReference>
<accession>A0A6I0F774</accession>
<dbReference type="Pfam" id="PF02826">
    <property type="entry name" value="2-Hacid_dh_C"/>
    <property type="match status" value="1"/>
</dbReference>
<feature type="domain" description="Dipicolinate synthase subunit A N-terminal" evidence="2">
    <location>
        <begin position="10"/>
        <end position="123"/>
    </location>
</feature>
<keyword evidence="4" id="KW-1185">Reference proteome</keyword>
<gene>
    <name evidence="3" type="primary">dpsA</name>
    <name evidence="3" type="ORF">F9B85_01225</name>
</gene>
<protein>
    <submittedName>
        <fullName evidence="3">Dipicolinate synthase subunit DpsA</fullName>
    </submittedName>
</protein>
<evidence type="ECO:0000259" key="1">
    <source>
        <dbReference type="Pfam" id="PF02826"/>
    </source>
</evidence>
<dbReference type="InterPro" id="IPR031629">
    <property type="entry name" value="DpaA_N"/>
</dbReference>
<dbReference type="SUPFAM" id="SSF51735">
    <property type="entry name" value="NAD(P)-binding Rossmann-fold domains"/>
    <property type="match status" value="1"/>
</dbReference>
<evidence type="ECO:0000313" key="3">
    <source>
        <dbReference type="EMBL" id="KAB2954677.1"/>
    </source>
</evidence>
<evidence type="ECO:0000259" key="2">
    <source>
        <dbReference type="Pfam" id="PF16924"/>
    </source>
</evidence>
<proteinExistence type="predicted"/>
<dbReference type="GO" id="GO:0051287">
    <property type="term" value="F:NAD binding"/>
    <property type="evidence" value="ECO:0007669"/>
    <property type="project" value="InterPro"/>
</dbReference>